<dbReference type="Pfam" id="PF02906">
    <property type="entry name" value="Fe_hyd_lg_C"/>
    <property type="match status" value="1"/>
</dbReference>
<keyword evidence="3" id="KW-0408">Iron</keyword>
<dbReference type="Proteomes" id="UP000777784">
    <property type="component" value="Unassembled WGS sequence"/>
</dbReference>
<dbReference type="InterPro" id="IPR007202">
    <property type="entry name" value="4Fe-4S_dom"/>
</dbReference>
<accession>A0A948RX27</accession>
<sequence length="446" mass="49648">MTTFLHALQIDSDKCRAKLNCLRVCPTNAIRVRQGKAEINSTLCIDCGECITACKEGAIQPLTDTWDTVEKYPYKVAIPAPTLYGQFPLAVSPKDIADGLLAIGFDEVYDLSVETELINRAIRDYLKEYKGPLPVISSTCPVIVRLIQVSYPDMVRQILPIFPPREIAGWEMKAKVSAEKGIPPEDIGAIYISPCPAKLVSIKQPAEDAKSYLDVGIGIKDIYNPLLAAITKRLNRKNGEPSGRDAHFSIRSRSYLRMAHTGGISRAVRQTHSISVAQLQHVIHVFEDIEKGKIKNAEFLECYSCTSGCVGGPLTVDKRFVVRSKIQSLINEIKKTDKELEEEVARRYVKGRYLISQQIKPRPTSKRTGDLSDRIKQVKTREIYRKIFPGIDCGLCGAPTCEEFAGDVAVGDAKPTECIFVSDDRLKVLRELYDLNEGSLPEDKNS</sequence>
<evidence type="ECO:0000256" key="4">
    <source>
        <dbReference type="ARBA" id="ARBA00023014"/>
    </source>
</evidence>
<evidence type="ECO:0000313" key="8">
    <source>
        <dbReference type="Proteomes" id="UP000777784"/>
    </source>
</evidence>
<dbReference type="Gene3D" id="3.40.950.10">
    <property type="entry name" value="Fe-only Hydrogenase (Larger Subunit), Chain L, domain 3"/>
    <property type="match status" value="1"/>
</dbReference>
<feature type="domain" description="4Fe-4S ferredoxin-type" evidence="5">
    <location>
        <begin position="35"/>
        <end position="64"/>
    </location>
</feature>
<dbReference type="SUPFAM" id="SSF54862">
    <property type="entry name" value="4Fe-4S ferredoxins"/>
    <property type="match status" value="1"/>
</dbReference>
<dbReference type="PROSITE" id="PS51656">
    <property type="entry name" value="4FE4S"/>
    <property type="match status" value="1"/>
</dbReference>
<feature type="domain" description="4Fe-4S ferredoxin-type" evidence="5">
    <location>
        <begin position="6"/>
        <end position="34"/>
    </location>
</feature>
<dbReference type="GO" id="GO:0046872">
    <property type="term" value="F:metal ion binding"/>
    <property type="evidence" value="ECO:0007669"/>
    <property type="project" value="UniProtKB-KW"/>
</dbReference>
<proteinExistence type="predicted"/>
<organism evidence="7 8">
    <name type="scientific">Eiseniibacteriota bacterium</name>
    <dbReference type="NCBI Taxonomy" id="2212470"/>
    <lineage>
        <taxon>Bacteria</taxon>
        <taxon>Candidatus Eiseniibacteriota</taxon>
    </lineage>
</organism>
<name>A0A948RX27_UNCEI</name>
<reference evidence="7" key="1">
    <citation type="submission" date="2021-05" db="EMBL/GenBank/DDBJ databases">
        <title>Energy efficiency and biological interactions define the core microbiome of deep oligotrophic groundwater.</title>
        <authorList>
            <person name="Mehrshad M."/>
            <person name="Lopez-Fernandez M."/>
            <person name="Bell E."/>
            <person name="Bernier-Latmani R."/>
            <person name="Bertilsson S."/>
            <person name="Dopson M."/>
        </authorList>
    </citation>
    <scope>NUCLEOTIDE SEQUENCE</scope>
    <source>
        <strain evidence="7">Modern_marine.mb.64</strain>
    </source>
</reference>
<dbReference type="InterPro" id="IPR017896">
    <property type="entry name" value="4Fe4S_Fe-S-bd"/>
</dbReference>
<comment type="caution">
    <text evidence="7">The sequence shown here is derived from an EMBL/GenBank/DDBJ whole genome shotgun (WGS) entry which is preliminary data.</text>
</comment>
<evidence type="ECO:0000313" key="7">
    <source>
        <dbReference type="EMBL" id="MBU2691546.1"/>
    </source>
</evidence>
<protein>
    <submittedName>
        <fullName evidence="7">4Fe-4S binding protein</fullName>
    </submittedName>
</protein>
<dbReference type="EMBL" id="JAHJDP010000065">
    <property type="protein sequence ID" value="MBU2691546.1"/>
    <property type="molecule type" value="Genomic_DNA"/>
</dbReference>
<evidence type="ECO:0000256" key="3">
    <source>
        <dbReference type="ARBA" id="ARBA00023004"/>
    </source>
</evidence>
<dbReference type="InterPro" id="IPR009016">
    <property type="entry name" value="Fe_hydrogenase"/>
</dbReference>
<evidence type="ECO:0000259" key="6">
    <source>
        <dbReference type="PROSITE" id="PS51656"/>
    </source>
</evidence>
<keyword evidence="1" id="KW-0004">4Fe-4S</keyword>
<dbReference type="AlphaFoldDB" id="A0A948RX27"/>
<evidence type="ECO:0000259" key="5">
    <source>
        <dbReference type="PROSITE" id="PS51379"/>
    </source>
</evidence>
<dbReference type="SUPFAM" id="SSF53920">
    <property type="entry name" value="Fe-only hydrogenase"/>
    <property type="match status" value="1"/>
</dbReference>
<keyword evidence="4" id="KW-0411">Iron-sulfur</keyword>
<dbReference type="Pfam" id="PF04060">
    <property type="entry name" value="FeS"/>
    <property type="match status" value="1"/>
</dbReference>
<dbReference type="InterPro" id="IPR050340">
    <property type="entry name" value="Cytosolic_Fe-S_CAF"/>
</dbReference>
<dbReference type="InterPro" id="IPR004108">
    <property type="entry name" value="Fe_hydrogenase_lsu_C"/>
</dbReference>
<dbReference type="Gene3D" id="3.30.70.20">
    <property type="match status" value="1"/>
</dbReference>
<evidence type="ECO:0000256" key="1">
    <source>
        <dbReference type="ARBA" id="ARBA00022485"/>
    </source>
</evidence>
<dbReference type="Pfam" id="PF13237">
    <property type="entry name" value="Fer4_10"/>
    <property type="match status" value="1"/>
</dbReference>
<keyword evidence="2" id="KW-0479">Metal-binding</keyword>
<feature type="domain" description="4Fe-4S" evidence="6">
    <location>
        <begin position="374"/>
        <end position="435"/>
    </location>
</feature>
<dbReference type="Gene3D" id="1.10.15.40">
    <property type="entry name" value="Electron transport complex subunit B, putative Fe-S cluster"/>
    <property type="match status" value="1"/>
</dbReference>
<dbReference type="PROSITE" id="PS51379">
    <property type="entry name" value="4FE4S_FER_2"/>
    <property type="match status" value="2"/>
</dbReference>
<dbReference type="GO" id="GO:0051539">
    <property type="term" value="F:4 iron, 4 sulfur cluster binding"/>
    <property type="evidence" value="ECO:0007669"/>
    <property type="project" value="UniProtKB-KW"/>
</dbReference>
<gene>
    <name evidence="7" type="ORF">KJ970_11520</name>
</gene>
<evidence type="ECO:0000256" key="2">
    <source>
        <dbReference type="ARBA" id="ARBA00022723"/>
    </source>
</evidence>
<dbReference type="PANTHER" id="PTHR11615">
    <property type="entry name" value="NITRATE, FORMATE, IRON DEHYDROGENASE"/>
    <property type="match status" value="1"/>
</dbReference>